<organism evidence="1 2">
    <name type="scientific">Peridroma alphabaculovirus</name>
    <dbReference type="NCBI Taxonomy" id="1346829"/>
    <lineage>
        <taxon>Viruses</taxon>
        <taxon>Viruses incertae sedis</taxon>
        <taxon>Naldaviricetes</taxon>
        <taxon>Lefavirales</taxon>
        <taxon>Baculoviridae</taxon>
        <taxon>Alphabaculovirus</taxon>
    </lineage>
</organism>
<dbReference type="OrthoDB" id="2619at10239"/>
<name>A0A068LRQ8_9ABAC</name>
<dbReference type="Proteomes" id="UP000203240">
    <property type="component" value="Segment"/>
</dbReference>
<dbReference type="EMBL" id="KM009991">
    <property type="protein sequence ID" value="AIE47840.1"/>
    <property type="molecule type" value="Genomic_DNA"/>
</dbReference>
<accession>A0A068LRQ8</accession>
<reference evidence="1 2" key="1">
    <citation type="journal article" date="2015" name="Genome Announc.">
        <title>A Distinct Group II Alphabaculovirus Isolated from a Peridroma Species.</title>
        <authorList>
            <person name="Rohrmann G.F."/>
            <person name="Erlandson M.A."/>
            <person name="Theilmann D.A."/>
        </authorList>
    </citation>
    <scope>NUCLEOTIDE SEQUENCE [LARGE SCALE GENOMIC DNA]</scope>
    <source>
        <strain evidence="1">GR_167</strain>
    </source>
</reference>
<dbReference type="RefSeq" id="YP_009049940.1">
    <property type="nucleotide sequence ID" value="NC_024625.1"/>
</dbReference>
<sequence>MNYTVAPFELASLSAPCSWSVYVDMFNAWRQCLGFDSRLLDDLFSEHLFAKFQCYRDKVHYSGIRFCHFNQYFMTRSEYRQYSYEEFIRTGKLKTYTYEQYVSANPNITLSTVQKHAQFAWDYDQLHCFLGEKNKNYAEAKERLQQSKFWKRRYAEWSECLSDAGSTLLDLCYNKYLEEVYFIENVDIFRQILESKFFNVFCQNPNVTWDFLKARVTYDRSIPLKKRITTLINPSVRWHDILEFCRANDLFLQSDFWADTETLIQPNEWWKFKKGDKFTHLYANYPHLLDYKKLRKHVGCDIISALVQKPDVPEEAVMSMKKQFDVQFRCVGEEFDVCDTKCRYRKKNNIMPIYLNVNLRDEIKFSSSLHEHRFSCENSKSFIDKRKYQTATSSRDFIYYQYRIGYSKNINLRLKDIDDTELLHLDIMLFANPMPLEKVTFLNDVLVPAAIKIQRWYLKHFYRPEGRYVNTVLSNRFNARL</sequence>
<dbReference type="GeneID" id="20004023"/>
<gene>
    <name evidence="1" type="ORF">pesp114</name>
</gene>
<evidence type="ECO:0000313" key="1">
    <source>
        <dbReference type="EMBL" id="AIE47840.1"/>
    </source>
</evidence>
<evidence type="ECO:0000313" key="2">
    <source>
        <dbReference type="Proteomes" id="UP000203240"/>
    </source>
</evidence>
<proteinExistence type="predicted"/>
<protein>
    <submittedName>
        <fullName evidence="1">Orf061-like protein</fullName>
    </submittedName>
</protein>
<keyword evidence="2" id="KW-1185">Reference proteome</keyword>